<evidence type="ECO:0000313" key="2">
    <source>
        <dbReference type="EMBL" id="ROP34826.1"/>
    </source>
</evidence>
<keyword evidence="3" id="KW-1185">Reference proteome</keyword>
<dbReference type="Proteomes" id="UP000268727">
    <property type="component" value="Unassembled WGS sequence"/>
</dbReference>
<feature type="compositionally biased region" description="Basic and acidic residues" evidence="1">
    <location>
        <begin position="32"/>
        <end position="46"/>
    </location>
</feature>
<comment type="caution">
    <text evidence="2">The sequence shown here is derived from an EMBL/GenBank/DDBJ whole genome shotgun (WGS) entry which is preliminary data.</text>
</comment>
<organism evidence="2 3">
    <name type="scientific">Saccharothrix texasensis</name>
    <dbReference type="NCBI Taxonomy" id="103734"/>
    <lineage>
        <taxon>Bacteria</taxon>
        <taxon>Bacillati</taxon>
        <taxon>Actinomycetota</taxon>
        <taxon>Actinomycetes</taxon>
        <taxon>Pseudonocardiales</taxon>
        <taxon>Pseudonocardiaceae</taxon>
        <taxon>Saccharothrix</taxon>
    </lineage>
</organism>
<sequence>MQVTACAGPGEAEHRVRVEDDAVADRAGVGNYRDEMPRRDSEDREQVGVGSPRRTSRFIGNAQWCVLRADLPGGRERTIRVSAAWCVRRFVNLSCVVAGGIRIQVD</sequence>
<proteinExistence type="predicted"/>
<dbReference type="AlphaFoldDB" id="A0A3N1GXJ5"/>
<name>A0A3N1GXJ5_9PSEU</name>
<accession>A0A3N1GXJ5</accession>
<gene>
    <name evidence="2" type="ORF">EDD40_0030</name>
</gene>
<evidence type="ECO:0000256" key="1">
    <source>
        <dbReference type="SAM" id="MobiDB-lite"/>
    </source>
</evidence>
<evidence type="ECO:0000313" key="3">
    <source>
        <dbReference type="Proteomes" id="UP000268727"/>
    </source>
</evidence>
<feature type="region of interest" description="Disordered" evidence="1">
    <location>
        <begin position="27"/>
        <end position="54"/>
    </location>
</feature>
<protein>
    <submittedName>
        <fullName evidence="2">Uncharacterized protein</fullName>
    </submittedName>
</protein>
<reference evidence="2 3" key="1">
    <citation type="submission" date="2018-11" db="EMBL/GenBank/DDBJ databases">
        <title>Sequencing the genomes of 1000 actinobacteria strains.</title>
        <authorList>
            <person name="Klenk H.-P."/>
        </authorList>
    </citation>
    <scope>NUCLEOTIDE SEQUENCE [LARGE SCALE GENOMIC DNA]</scope>
    <source>
        <strain evidence="2 3">DSM 44231</strain>
    </source>
</reference>
<dbReference type="EMBL" id="RJKM01000001">
    <property type="protein sequence ID" value="ROP34826.1"/>
    <property type="molecule type" value="Genomic_DNA"/>
</dbReference>